<gene>
    <name evidence="2" type="ORF">AURANDRAFT_71510</name>
</gene>
<keyword evidence="3" id="KW-1185">Reference proteome</keyword>
<dbReference type="PANTHER" id="PTHR37563:SF2">
    <property type="entry name" value="PHYTANOYL-COA DIOXYGENASE FAMILY PROTEIN (AFU_ORTHOLOGUE AFUA_2G03330)"/>
    <property type="match status" value="1"/>
</dbReference>
<evidence type="ECO:0000256" key="1">
    <source>
        <dbReference type="SAM" id="MobiDB-lite"/>
    </source>
</evidence>
<evidence type="ECO:0000313" key="3">
    <source>
        <dbReference type="Proteomes" id="UP000002729"/>
    </source>
</evidence>
<feature type="region of interest" description="Disordered" evidence="1">
    <location>
        <begin position="250"/>
        <end position="271"/>
    </location>
</feature>
<dbReference type="KEGG" id="aaf:AURANDRAFT_71510"/>
<organism evidence="3">
    <name type="scientific">Aureococcus anophagefferens</name>
    <name type="common">Harmful bloom alga</name>
    <dbReference type="NCBI Taxonomy" id="44056"/>
    <lineage>
        <taxon>Eukaryota</taxon>
        <taxon>Sar</taxon>
        <taxon>Stramenopiles</taxon>
        <taxon>Ochrophyta</taxon>
        <taxon>Pelagophyceae</taxon>
        <taxon>Pelagomonadales</taxon>
        <taxon>Pelagomonadaceae</taxon>
        <taxon>Aureococcus</taxon>
    </lineage>
</organism>
<sequence length="1041" mass="107776">MVPLRSAMLGRSMRRVRRPPLCQRPITTNFPGGGFKKMVDKVPLVWSASAVYAGVGLAASSYYLVTLDASEACYKCRTDAWGAARQLEGLDELLGWLEWSAMGVGADVAPKLVAAFGAERCAVAGLASAVEDVRSASAGALAALTHDDELARRVAASTCAVATLVDELERVADPPASPSRAATPEALDAAEHWADLYARRVAVLVSLGNLTRDAAGVLASDDDLAPRLADALFVLLESLRDAREATDAAAAAPARVRGAPRGRDAPPPSRLGSWAADLHESVLRDMIAELEASALLVAHHVADAPKGAAALRGRPGALPLLADLAWAEDADVALHANFALYRALGGDSAEAAALDAPPPELGVAAGLDARRALALSRALDAFAPAPLAFAAGWGALRRAWVHSTSQEAFLKAAGFSLPRAAASAAAATAAASAALTALYGARGFRYEARRSFFAEGDAAQIALSATVVSADLAVLFVALRVAPFCVFPFLVANSTFCSMAPMAVVGAQGAKYVESDEMLLRVCSGKSLSLAKVVEAAACDAASGTYTDDQGRLALHHACAHDQVTVEILAATPGDRFAKDISGDAPVDLLCRNPAATAAAHASCLAGRDDRVAADYGSLLHYWALCACATPHLLAAAAARSPADRDARGLTPLHCLCSNRCVSAPLLAGLFALEDAAAWALAGDAEGWTLCRKQPVEWPCWTPLHYLCANAGAPPAAVAALAAFAPAAALATDDEEGMAPAHALALSDALCGVDHVDALVGAAGDGALRVADGAGRRPAYYAAKRGPGAAAAFDADGADGRRRRRELRDDGFTVVRVGERAAAELARETSAVLDHCLAAPDLDVFGTIRTPDNRYDVKAALTPKLRAVLADLAADLPWLAAAPVTQLSAVHSDPGAPLQTPHSDTCFIRDDAPRLYTALVALTPVSQERGPVHGPTAVWPGTHGADFHALSDADRLARLRDGRQLAICPLKPGEGILFDARLFHRGGRNATAADRRSLLSVSLQAGGGDAASPAAHAGTTDSIFAAYRDKYRLGDFAAAEA</sequence>
<dbReference type="GeneID" id="20228260"/>
<dbReference type="EMBL" id="GL833126">
    <property type="protein sequence ID" value="EGB09065.1"/>
    <property type="molecule type" value="Genomic_DNA"/>
</dbReference>
<accession>F0Y6S1</accession>
<dbReference type="AlphaFoldDB" id="F0Y6S1"/>
<proteinExistence type="predicted"/>
<dbReference type="PANTHER" id="PTHR37563">
    <property type="entry name" value="PHYTANOYL-COA DIOXYGENASE FAMILY PROTEIN (AFU_ORTHOLOGUE AFUA_2G03330)"/>
    <property type="match status" value="1"/>
</dbReference>
<dbReference type="OrthoDB" id="513607at2759"/>
<protein>
    <recommendedName>
        <fullName evidence="4">Phytanoyl-CoA dioxygenase</fullName>
    </recommendedName>
</protein>
<dbReference type="RefSeq" id="XP_009036190.1">
    <property type="nucleotide sequence ID" value="XM_009037942.1"/>
</dbReference>
<evidence type="ECO:0008006" key="4">
    <source>
        <dbReference type="Google" id="ProtNLM"/>
    </source>
</evidence>
<reference evidence="2 3" key="1">
    <citation type="journal article" date="2011" name="Proc. Natl. Acad. Sci. U.S.A.">
        <title>Niche of harmful alga Aureococcus anophagefferens revealed through ecogenomics.</title>
        <authorList>
            <person name="Gobler C.J."/>
            <person name="Berry D.L."/>
            <person name="Dyhrman S.T."/>
            <person name="Wilhelm S.W."/>
            <person name="Salamov A."/>
            <person name="Lobanov A.V."/>
            <person name="Zhang Y."/>
            <person name="Collier J.L."/>
            <person name="Wurch L.L."/>
            <person name="Kustka A.B."/>
            <person name="Dill B.D."/>
            <person name="Shah M."/>
            <person name="VerBerkmoes N.C."/>
            <person name="Kuo A."/>
            <person name="Terry A."/>
            <person name="Pangilinan J."/>
            <person name="Lindquist E.A."/>
            <person name="Lucas S."/>
            <person name="Paulsen I.T."/>
            <person name="Hattenrath-Lehmann T.K."/>
            <person name="Talmage S.C."/>
            <person name="Walker E.A."/>
            <person name="Koch F."/>
            <person name="Burson A.M."/>
            <person name="Marcoval M.A."/>
            <person name="Tang Y.Z."/>
            <person name="Lecleir G.R."/>
            <person name="Coyne K.J."/>
            <person name="Berg G.M."/>
            <person name="Bertrand E.M."/>
            <person name="Saito M.A."/>
            <person name="Gladyshev V.N."/>
            <person name="Grigoriev I.V."/>
        </authorList>
    </citation>
    <scope>NUCLEOTIDE SEQUENCE [LARGE SCALE GENOMIC DNA]</scope>
    <source>
        <strain evidence="3">CCMP 1984</strain>
    </source>
</reference>
<dbReference type="InterPro" id="IPR008775">
    <property type="entry name" value="Phytyl_CoA_dOase-like"/>
</dbReference>
<dbReference type="Pfam" id="PF05721">
    <property type="entry name" value="PhyH"/>
    <property type="match status" value="1"/>
</dbReference>
<feature type="compositionally biased region" description="Low complexity" evidence="1">
    <location>
        <begin position="250"/>
        <end position="259"/>
    </location>
</feature>
<name>F0Y6S1_AURAN</name>
<dbReference type="SUPFAM" id="SSF51197">
    <property type="entry name" value="Clavaminate synthase-like"/>
    <property type="match status" value="1"/>
</dbReference>
<dbReference type="InterPro" id="IPR051961">
    <property type="entry name" value="Fungal_Metabolite_Diox"/>
</dbReference>
<dbReference type="Gene3D" id="2.60.120.620">
    <property type="entry name" value="q2cbj1_9rhob like domain"/>
    <property type="match status" value="1"/>
</dbReference>
<dbReference type="InParanoid" id="F0Y6S1"/>
<dbReference type="Proteomes" id="UP000002729">
    <property type="component" value="Unassembled WGS sequence"/>
</dbReference>
<evidence type="ECO:0000313" key="2">
    <source>
        <dbReference type="EMBL" id="EGB09065.1"/>
    </source>
</evidence>